<accession>A0AAV4U488</accession>
<proteinExistence type="predicted"/>
<dbReference type="EMBL" id="BPLR01012255">
    <property type="protein sequence ID" value="GIY52555.1"/>
    <property type="molecule type" value="Genomic_DNA"/>
</dbReference>
<name>A0AAV4U488_CAEEX</name>
<dbReference type="AlphaFoldDB" id="A0AAV4U488"/>
<protein>
    <submittedName>
        <fullName evidence="1">Uncharacterized protein</fullName>
    </submittedName>
</protein>
<keyword evidence="2" id="KW-1185">Reference proteome</keyword>
<reference evidence="1 2" key="1">
    <citation type="submission" date="2021-06" db="EMBL/GenBank/DDBJ databases">
        <title>Caerostris extrusa draft genome.</title>
        <authorList>
            <person name="Kono N."/>
            <person name="Arakawa K."/>
        </authorList>
    </citation>
    <scope>NUCLEOTIDE SEQUENCE [LARGE SCALE GENOMIC DNA]</scope>
</reference>
<gene>
    <name evidence="1" type="ORF">CEXT_813721</name>
</gene>
<organism evidence="1 2">
    <name type="scientific">Caerostris extrusa</name>
    <name type="common">Bark spider</name>
    <name type="synonym">Caerostris bankana</name>
    <dbReference type="NCBI Taxonomy" id="172846"/>
    <lineage>
        <taxon>Eukaryota</taxon>
        <taxon>Metazoa</taxon>
        <taxon>Ecdysozoa</taxon>
        <taxon>Arthropoda</taxon>
        <taxon>Chelicerata</taxon>
        <taxon>Arachnida</taxon>
        <taxon>Araneae</taxon>
        <taxon>Araneomorphae</taxon>
        <taxon>Entelegynae</taxon>
        <taxon>Araneoidea</taxon>
        <taxon>Araneidae</taxon>
        <taxon>Caerostris</taxon>
    </lineage>
</organism>
<dbReference type="Proteomes" id="UP001054945">
    <property type="component" value="Unassembled WGS sequence"/>
</dbReference>
<comment type="caution">
    <text evidence="1">The sequence shown here is derived from an EMBL/GenBank/DDBJ whole genome shotgun (WGS) entry which is preliminary data.</text>
</comment>
<sequence length="90" mass="10266">MEFRALNIKRQELCQLSNYSPKCFHYCSVDFEAGVYFNTTLDGRNISPTITSSLSSYEKLNLQETPLTFQNKVVARTLSDKTKSSSMGKR</sequence>
<evidence type="ECO:0000313" key="2">
    <source>
        <dbReference type="Proteomes" id="UP001054945"/>
    </source>
</evidence>
<evidence type="ECO:0000313" key="1">
    <source>
        <dbReference type="EMBL" id="GIY52555.1"/>
    </source>
</evidence>